<organism evidence="7 8">
    <name type="scientific">Knoellia subterranea KCTC 19937</name>
    <dbReference type="NCBI Taxonomy" id="1385521"/>
    <lineage>
        <taxon>Bacteria</taxon>
        <taxon>Bacillati</taxon>
        <taxon>Actinomycetota</taxon>
        <taxon>Actinomycetes</taxon>
        <taxon>Micrococcales</taxon>
        <taxon>Intrasporangiaceae</taxon>
        <taxon>Knoellia</taxon>
    </lineage>
</organism>
<name>A0A0A0JQJ3_9MICO</name>
<feature type="transmembrane region" description="Helical" evidence="6">
    <location>
        <begin position="187"/>
        <end position="204"/>
    </location>
</feature>
<evidence type="ECO:0000256" key="6">
    <source>
        <dbReference type="SAM" id="Phobius"/>
    </source>
</evidence>
<comment type="subcellular location">
    <subcellularLocation>
        <location evidence="1">Membrane</location>
        <topology evidence="1">Multi-pass membrane protein</topology>
    </subcellularLocation>
</comment>
<feature type="transmembrane region" description="Helical" evidence="6">
    <location>
        <begin position="216"/>
        <end position="236"/>
    </location>
</feature>
<keyword evidence="8" id="KW-1185">Reference proteome</keyword>
<comment type="similarity">
    <text evidence="2">Belongs to the TMEM86 family.</text>
</comment>
<evidence type="ECO:0000256" key="4">
    <source>
        <dbReference type="ARBA" id="ARBA00022989"/>
    </source>
</evidence>
<dbReference type="OrthoDB" id="4374980at2"/>
<dbReference type="RefSeq" id="WP_035904276.1">
    <property type="nucleotide sequence ID" value="NZ_AVPK01000004.1"/>
</dbReference>
<evidence type="ECO:0000256" key="2">
    <source>
        <dbReference type="ARBA" id="ARBA00007375"/>
    </source>
</evidence>
<evidence type="ECO:0000256" key="5">
    <source>
        <dbReference type="ARBA" id="ARBA00023136"/>
    </source>
</evidence>
<dbReference type="STRING" id="1385521.N803_12435"/>
<proteinExistence type="inferred from homology"/>
<gene>
    <name evidence="7" type="ORF">N803_12435</name>
</gene>
<protein>
    <recommendedName>
        <fullName evidence="9">YhhN family protein</fullName>
    </recommendedName>
</protein>
<keyword evidence="5 6" id="KW-0472">Membrane</keyword>
<dbReference type="GO" id="GO:0016787">
    <property type="term" value="F:hydrolase activity"/>
    <property type="evidence" value="ECO:0007669"/>
    <property type="project" value="TreeGrafter"/>
</dbReference>
<reference evidence="7 8" key="1">
    <citation type="submission" date="2013-08" db="EMBL/GenBank/DDBJ databases">
        <title>The genome sequence of Knoellia subterranea.</title>
        <authorList>
            <person name="Zhu W."/>
            <person name="Wang G."/>
        </authorList>
    </citation>
    <scope>NUCLEOTIDE SEQUENCE [LARGE SCALE GENOMIC DNA]</scope>
    <source>
        <strain evidence="7 8">KCTC 19937</strain>
    </source>
</reference>
<dbReference type="Pfam" id="PF07947">
    <property type="entry name" value="YhhN"/>
    <property type="match status" value="1"/>
</dbReference>
<dbReference type="AlphaFoldDB" id="A0A0A0JQJ3"/>
<keyword evidence="4 6" id="KW-1133">Transmembrane helix</keyword>
<evidence type="ECO:0000313" key="7">
    <source>
        <dbReference type="EMBL" id="KGN37861.1"/>
    </source>
</evidence>
<evidence type="ECO:0008006" key="9">
    <source>
        <dbReference type="Google" id="ProtNLM"/>
    </source>
</evidence>
<comment type="caution">
    <text evidence="7">The sequence shown here is derived from an EMBL/GenBank/DDBJ whole genome shotgun (WGS) entry which is preliminary data.</text>
</comment>
<keyword evidence="3 6" id="KW-0812">Transmembrane</keyword>
<evidence type="ECO:0000256" key="3">
    <source>
        <dbReference type="ARBA" id="ARBA00022692"/>
    </source>
</evidence>
<dbReference type="EMBL" id="AVPK01000004">
    <property type="protein sequence ID" value="KGN37861.1"/>
    <property type="molecule type" value="Genomic_DNA"/>
</dbReference>
<dbReference type="PANTHER" id="PTHR31885:SF6">
    <property type="entry name" value="GH04784P"/>
    <property type="match status" value="1"/>
</dbReference>
<dbReference type="GO" id="GO:0016020">
    <property type="term" value="C:membrane"/>
    <property type="evidence" value="ECO:0007669"/>
    <property type="project" value="UniProtKB-SubCell"/>
</dbReference>
<accession>A0A0A0JQJ3</accession>
<sequence>MSRHGRVRDRLTRSGALRARGDLTAYLPLAVATTAASVAGRERAHLATKLLLAPTLSAGVLASRDRRPAGRTAALTVALVGSAVGDWFMNASGRTTTPAARRSLIRRGASAFAVQQAGLIGMQLRDGARPELRSAAVVSAVLAGLGAVDAVGTGEPDPVLTGYGLLLGSMSALALSEASTGRRRRSVAVGGGLFLLSDAAIIVGEHLAKTPRQQAVASGIVMSTYAAALALLVHGLRDSPTVPHT</sequence>
<dbReference type="PANTHER" id="PTHR31885">
    <property type="entry name" value="GH04784P"/>
    <property type="match status" value="1"/>
</dbReference>
<evidence type="ECO:0000256" key="1">
    <source>
        <dbReference type="ARBA" id="ARBA00004141"/>
    </source>
</evidence>
<dbReference type="Proteomes" id="UP000030011">
    <property type="component" value="Unassembled WGS sequence"/>
</dbReference>
<dbReference type="eggNOG" id="COG3714">
    <property type="taxonomic scope" value="Bacteria"/>
</dbReference>
<dbReference type="InterPro" id="IPR012506">
    <property type="entry name" value="TMEM86B-like"/>
</dbReference>
<evidence type="ECO:0000313" key="8">
    <source>
        <dbReference type="Proteomes" id="UP000030011"/>
    </source>
</evidence>